<evidence type="ECO:0000256" key="7">
    <source>
        <dbReference type="ARBA" id="ARBA00022989"/>
    </source>
</evidence>
<dbReference type="InterPro" id="IPR029044">
    <property type="entry name" value="Nucleotide-diphossugar_trans"/>
</dbReference>
<feature type="transmembrane region" description="Helical" evidence="10">
    <location>
        <begin position="504"/>
        <end position="524"/>
    </location>
</feature>
<accession>A0A061R022</accession>
<protein>
    <recommendedName>
        <fullName evidence="2">chitin synthase</fullName>
        <ecNumber evidence="2">2.4.1.16</ecNumber>
    </recommendedName>
</protein>
<dbReference type="EC" id="2.4.1.16" evidence="2"/>
<dbReference type="GO" id="GO:0071555">
    <property type="term" value="P:cell wall organization"/>
    <property type="evidence" value="ECO:0007669"/>
    <property type="project" value="UniProtKB-KW"/>
</dbReference>
<evidence type="ECO:0000256" key="5">
    <source>
        <dbReference type="ARBA" id="ARBA00022679"/>
    </source>
</evidence>
<keyword evidence="5" id="KW-0808">Transferase</keyword>
<dbReference type="PANTHER" id="PTHR22914:SF9">
    <property type="entry name" value="CHITIN SYNTHASE 1"/>
    <property type="match status" value="1"/>
</dbReference>
<keyword evidence="4" id="KW-0328">Glycosyltransferase</keyword>
<feature type="transmembrane region" description="Helical" evidence="10">
    <location>
        <begin position="620"/>
        <end position="647"/>
    </location>
</feature>
<evidence type="ECO:0000256" key="2">
    <source>
        <dbReference type="ARBA" id="ARBA00012543"/>
    </source>
</evidence>
<sequence length="688" mass="75879">MCLPHTEMTVFEGEHIPSANKSYFKANIMPLLGNDSYWICVVVTVYNEEGKDLTDTLVSLHRQARNLRPGCMMHVLVAVDGWGAATACMRRALARMFPGSAQDRHRVSLDKQSEPSWMEVLDSYAVGHVATFVLQELSGESILPVELEGGELLHVSLLVKADNRRKHNSHEWFLRAFAATYSSRYLFFTDAGTTADEHCIGRLASYMDANPSYCATTGFQRVACRPGASVIQMLHAEIQYYELGPGMCSCIKAAQACVGFQMILCGPCTMVRSSTVTSNVLDEFFGMMNTDPATAGILVANLQLTEDLAFGCYLYALADGNYRTGYVPDAFFNYDVETKPEKYLKQRRRWMNGLVAGMNHLLFKLLFTRHERPLPQRILLALVFVFQYHFSMQFLILPAFYMCAAYSMLGGFHTDPSSELYMVNAIKPTRPWIPPAGAFAFWAFLAAWAVTHHRRAYVGWLYHLVLALVMVGGGLLGGGSMVIWRVSPAGDAWGGGGADGWGPAAAAMGAVCAAVPVLSAAAALDPRGLRVSVVNSFLQLWFMPMYIFTGAYAMARFGDITWGNRPHQSASQDGAKRDECMRRCRRAGHLVVAAYLLANAAVGTLLILLGHFRWLGVDPFMVSTVVIIAPVALSSIFGLSFTTCYMARYRWAPWIRSRASRVMQAQRAAAGKLPARDAGLAEPLISEA</sequence>
<evidence type="ECO:0000256" key="1">
    <source>
        <dbReference type="ARBA" id="ARBA00004651"/>
    </source>
</evidence>
<evidence type="ECO:0000256" key="6">
    <source>
        <dbReference type="ARBA" id="ARBA00022692"/>
    </source>
</evidence>
<organism evidence="11">
    <name type="scientific">Tetraselmis sp. GSL018</name>
    <dbReference type="NCBI Taxonomy" id="582737"/>
    <lineage>
        <taxon>Eukaryota</taxon>
        <taxon>Viridiplantae</taxon>
        <taxon>Chlorophyta</taxon>
        <taxon>core chlorophytes</taxon>
        <taxon>Chlorodendrophyceae</taxon>
        <taxon>Chlorodendrales</taxon>
        <taxon>Chlorodendraceae</taxon>
        <taxon>Tetraselmis</taxon>
    </lineage>
</organism>
<dbReference type="GO" id="GO:0004100">
    <property type="term" value="F:chitin synthase activity"/>
    <property type="evidence" value="ECO:0007669"/>
    <property type="project" value="UniProtKB-EC"/>
</dbReference>
<evidence type="ECO:0000256" key="10">
    <source>
        <dbReference type="SAM" id="Phobius"/>
    </source>
</evidence>
<feature type="transmembrane region" description="Helical" evidence="10">
    <location>
        <begin position="432"/>
        <end position="450"/>
    </location>
</feature>
<evidence type="ECO:0000256" key="8">
    <source>
        <dbReference type="ARBA" id="ARBA00023136"/>
    </source>
</evidence>
<feature type="transmembrane region" description="Helical" evidence="10">
    <location>
        <begin position="590"/>
        <end position="614"/>
    </location>
</feature>
<evidence type="ECO:0000256" key="9">
    <source>
        <dbReference type="ARBA" id="ARBA00023316"/>
    </source>
</evidence>
<keyword evidence="8 10" id="KW-0472">Membrane</keyword>
<proteinExistence type="predicted"/>
<keyword evidence="6 10" id="KW-0812">Transmembrane</keyword>
<dbReference type="PANTHER" id="PTHR22914">
    <property type="entry name" value="CHITIN SYNTHASE"/>
    <property type="match status" value="1"/>
</dbReference>
<keyword evidence="9" id="KW-0961">Cell wall biogenesis/degradation</keyword>
<reference evidence="11" key="1">
    <citation type="submission" date="2014-05" db="EMBL/GenBank/DDBJ databases">
        <title>The transcriptome of the halophilic microalga Tetraselmis sp. GSL018 isolated from the Great Salt Lake, Utah.</title>
        <authorList>
            <person name="Jinkerson R.E."/>
            <person name="D'Adamo S."/>
            <person name="Posewitz M.C."/>
        </authorList>
    </citation>
    <scope>NUCLEOTIDE SEQUENCE</scope>
    <source>
        <strain evidence="11">GSL018</strain>
    </source>
</reference>
<evidence type="ECO:0000256" key="4">
    <source>
        <dbReference type="ARBA" id="ARBA00022676"/>
    </source>
</evidence>
<feature type="transmembrane region" description="Helical" evidence="10">
    <location>
        <begin position="350"/>
        <end position="367"/>
    </location>
</feature>
<keyword evidence="7 10" id="KW-1133">Transmembrane helix</keyword>
<evidence type="ECO:0000256" key="3">
    <source>
        <dbReference type="ARBA" id="ARBA00022475"/>
    </source>
</evidence>
<dbReference type="InterPro" id="IPR004835">
    <property type="entry name" value="Chitin_synth"/>
</dbReference>
<keyword evidence="3" id="KW-1003">Cell membrane</keyword>
<dbReference type="GO" id="GO:0006031">
    <property type="term" value="P:chitin biosynthetic process"/>
    <property type="evidence" value="ECO:0007669"/>
    <property type="project" value="TreeGrafter"/>
</dbReference>
<dbReference type="AlphaFoldDB" id="A0A061R022"/>
<dbReference type="GO" id="GO:0005886">
    <property type="term" value="C:plasma membrane"/>
    <property type="evidence" value="ECO:0007669"/>
    <property type="project" value="UniProtKB-SubCell"/>
</dbReference>
<dbReference type="Pfam" id="PF01644">
    <property type="entry name" value="Chitin_synth_1"/>
    <property type="match status" value="1"/>
</dbReference>
<name>A0A061R022_9CHLO</name>
<gene>
    <name evidence="11" type="primary">CHS1</name>
    <name evidence="11" type="ORF">TSPGSL018_14092</name>
</gene>
<dbReference type="EMBL" id="GBEZ01020403">
    <property type="protein sequence ID" value="JAC66267.1"/>
    <property type="molecule type" value="Transcribed_RNA"/>
</dbReference>
<dbReference type="SUPFAM" id="SSF53448">
    <property type="entry name" value="Nucleotide-diphospho-sugar transferases"/>
    <property type="match status" value="1"/>
</dbReference>
<feature type="transmembrane region" description="Helical" evidence="10">
    <location>
        <begin position="379"/>
        <end position="412"/>
    </location>
</feature>
<feature type="transmembrane region" description="Helical" evidence="10">
    <location>
        <begin position="462"/>
        <end position="484"/>
    </location>
</feature>
<comment type="subcellular location">
    <subcellularLocation>
        <location evidence="1">Cell membrane</location>
        <topology evidence="1">Multi-pass membrane protein</topology>
    </subcellularLocation>
</comment>
<evidence type="ECO:0000313" key="11">
    <source>
        <dbReference type="EMBL" id="JAC66267.1"/>
    </source>
</evidence>